<proteinExistence type="predicted"/>
<name>A0A1H9GKU7_9EURY</name>
<dbReference type="EMBL" id="FOFD01000002">
    <property type="protein sequence ID" value="SEQ50725.1"/>
    <property type="molecule type" value="Genomic_DNA"/>
</dbReference>
<dbReference type="Proteomes" id="UP000199114">
    <property type="component" value="Unassembled WGS sequence"/>
</dbReference>
<evidence type="ECO:0000313" key="1">
    <source>
        <dbReference type="EMBL" id="SEQ50725.1"/>
    </source>
</evidence>
<protein>
    <submittedName>
        <fullName evidence="1">Uncharacterized protein</fullName>
    </submittedName>
</protein>
<keyword evidence="2" id="KW-1185">Reference proteome</keyword>
<organism evidence="1 2">
    <name type="scientific">Natrinema salaciae</name>
    <dbReference type="NCBI Taxonomy" id="1186196"/>
    <lineage>
        <taxon>Archaea</taxon>
        <taxon>Methanobacteriati</taxon>
        <taxon>Methanobacteriota</taxon>
        <taxon>Stenosarchaea group</taxon>
        <taxon>Halobacteria</taxon>
        <taxon>Halobacteriales</taxon>
        <taxon>Natrialbaceae</taxon>
        <taxon>Natrinema</taxon>
    </lineage>
</organism>
<dbReference type="InterPro" id="IPR006311">
    <property type="entry name" value="TAT_signal"/>
</dbReference>
<dbReference type="PROSITE" id="PS51318">
    <property type="entry name" value="TAT"/>
    <property type="match status" value="1"/>
</dbReference>
<reference evidence="2" key="1">
    <citation type="submission" date="2016-10" db="EMBL/GenBank/DDBJ databases">
        <authorList>
            <person name="Varghese N."/>
            <person name="Submissions S."/>
        </authorList>
    </citation>
    <scope>NUCLEOTIDE SEQUENCE [LARGE SCALE GENOMIC DNA]</scope>
    <source>
        <strain evidence="2">DSM 25055</strain>
    </source>
</reference>
<sequence>MIRRRRLLRTTLAAGAAGVAGCMSAEPADEQDGEPPDDDTPADLERLGDGRYEVDIGAISDGQVQVLEADAAMGAILYISPIRIEWTYGHLQGDETPESFDIDPVLDTTDDEATLFLAPVYDADAENWQINAYADETYDEARENHRIHLGRFMGVVDDREIEEHDAGFTEHHDGVYRATVDFGPTPADSEDPRAVHVSNMTVEEADSDDAGPEVGGFLHPNVIDRDPPAVPTVEFSFAYDDTARQVTITHESGDTLQGESTWIGFGGNRTDEQFSGEVTPGDQLTVAVADANPDDPLVIVWDNSTTDEGIPLGTFEIPE</sequence>
<dbReference type="AlphaFoldDB" id="A0A1H9GKU7"/>
<dbReference type="PROSITE" id="PS51257">
    <property type="entry name" value="PROKAR_LIPOPROTEIN"/>
    <property type="match status" value="1"/>
</dbReference>
<evidence type="ECO:0000313" key="2">
    <source>
        <dbReference type="Proteomes" id="UP000199114"/>
    </source>
</evidence>
<gene>
    <name evidence="1" type="ORF">SAMN04489841_1918</name>
</gene>
<accession>A0A1H9GKU7</accession>